<keyword evidence="4" id="KW-1185">Reference proteome</keyword>
<reference evidence="3" key="1">
    <citation type="journal article" date="2023" name="G3 (Bethesda)">
        <title>Whole genome assemblies of Zophobas morio and Tenebrio molitor.</title>
        <authorList>
            <person name="Kaur S."/>
            <person name="Stinson S.A."/>
            <person name="diCenzo G.C."/>
        </authorList>
    </citation>
    <scope>NUCLEOTIDE SEQUENCE</scope>
    <source>
        <strain evidence="3">QUZm001</strain>
    </source>
</reference>
<dbReference type="Proteomes" id="UP001168821">
    <property type="component" value="Unassembled WGS sequence"/>
</dbReference>
<evidence type="ECO:0000313" key="3">
    <source>
        <dbReference type="EMBL" id="KAJ3649994.1"/>
    </source>
</evidence>
<keyword evidence="1" id="KW-0175">Coiled coil</keyword>
<organism evidence="3 4">
    <name type="scientific">Zophobas morio</name>
    <dbReference type="NCBI Taxonomy" id="2755281"/>
    <lineage>
        <taxon>Eukaryota</taxon>
        <taxon>Metazoa</taxon>
        <taxon>Ecdysozoa</taxon>
        <taxon>Arthropoda</taxon>
        <taxon>Hexapoda</taxon>
        <taxon>Insecta</taxon>
        <taxon>Pterygota</taxon>
        <taxon>Neoptera</taxon>
        <taxon>Endopterygota</taxon>
        <taxon>Coleoptera</taxon>
        <taxon>Polyphaga</taxon>
        <taxon>Cucujiformia</taxon>
        <taxon>Tenebrionidae</taxon>
        <taxon>Zophobas</taxon>
    </lineage>
</organism>
<feature type="compositionally biased region" description="Basic and acidic residues" evidence="2">
    <location>
        <begin position="10"/>
        <end position="22"/>
    </location>
</feature>
<evidence type="ECO:0000313" key="4">
    <source>
        <dbReference type="Proteomes" id="UP001168821"/>
    </source>
</evidence>
<evidence type="ECO:0000256" key="2">
    <source>
        <dbReference type="SAM" id="MobiDB-lite"/>
    </source>
</evidence>
<proteinExistence type="predicted"/>
<evidence type="ECO:0000256" key="1">
    <source>
        <dbReference type="SAM" id="Coils"/>
    </source>
</evidence>
<name>A0AA38I9Q2_9CUCU</name>
<feature type="region of interest" description="Disordered" evidence="2">
    <location>
        <begin position="1"/>
        <end position="47"/>
    </location>
</feature>
<comment type="caution">
    <text evidence="3">The sequence shown here is derived from an EMBL/GenBank/DDBJ whole genome shotgun (WGS) entry which is preliminary data.</text>
</comment>
<dbReference type="AlphaFoldDB" id="A0AA38I9Q2"/>
<gene>
    <name evidence="3" type="ORF">Zmor_021707</name>
</gene>
<dbReference type="EMBL" id="JALNTZ010000006">
    <property type="protein sequence ID" value="KAJ3649994.1"/>
    <property type="molecule type" value="Genomic_DNA"/>
</dbReference>
<feature type="coiled-coil region" evidence="1">
    <location>
        <begin position="66"/>
        <end position="100"/>
    </location>
</feature>
<protein>
    <submittedName>
        <fullName evidence="3">Uncharacterized protein</fullName>
    </submittedName>
</protein>
<accession>A0AA38I9Q2</accession>
<sequence length="244" mass="28225">MSDTEGSLTDDGKRKREDEFHKVLSKKSKKAHKTSPKQQAKKEASKVDMAGIEENTKLLNQLIGIVEQIRKDQTTYISEIKQLKEENRKMITRIELLETRLMRVEKLEKKNNIVIKGADIQNDPLKQGVAEFLQSTIQVQAKIIEATKIKTTLAKDIIVAKLESWEDKQNIMQAKSKLKETKVFIDNDLTKEENRVQANLRKLAKNERDQGKNVKVGYQKLIVDKQIWDWVGKTEKIIERNTKT</sequence>
<feature type="compositionally biased region" description="Basic residues" evidence="2">
    <location>
        <begin position="23"/>
        <end position="35"/>
    </location>
</feature>